<gene>
    <name evidence="2" type="ORF">EGD98_05020</name>
</gene>
<keyword evidence="2" id="KW-0489">Methyltransferase</keyword>
<organism evidence="2 3">
    <name type="scientific">Haloarcula salinisoli</name>
    <dbReference type="NCBI Taxonomy" id="2487746"/>
    <lineage>
        <taxon>Archaea</taxon>
        <taxon>Methanobacteriati</taxon>
        <taxon>Methanobacteriota</taxon>
        <taxon>Stenosarchaea group</taxon>
        <taxon>Halobacteria</taxon>
        <taxon>Halobacteriales</taxon>
        <taxon>Haloarculaceae</taxon>
        <taxon>Haloarcula</taxon>
    </lineage>
</organism>
<dbReference type="AlphaFoldDB" id="A0A8J7YCJ8"/>
<dbReference type="Pfam" id="PF13847">
    <property type="entry name" value="Methyltransf_31"/>
    <property type="match status" value="1"/>
</dbReference>
<reference evidence="2" key="1">
    <citation type="submission" date="2021-06" db="EMBL/GenBank/DDBJ databases">
        <title>Halomicroarcula sp. F24A a new haloarchaeum isolated from saline soil.</title>
        <authorList>
            <person name="Duran-Viseras A."/>
            <person name="Sanchez-Porro C."/>
            <person name="Ventosa A."/>
        </authorList>
    </citation>
    <scope>NUCLEOTIDE SEQUENCE</scope>
    <source>
        <strain evidence="2">F24A</strain>
    </source>
</reference>
<proteinExistence type="predicted"/>
<dbReference type="Gene3D" id="3.40.50.150">
    <property type="entry name" value="Vaccinia Virus protein VP39"/>
    <property type="match status" value="1"/>
</dbReference>
<sequence length="246" mass="28072">MAIFMRAKLQRVKELYTTGGASEVGRGIKDFIYYRFFNRTDVDYHGERVDNHERWEYIEPEVSDAGSVIDIGCAEGFFTRRAAATGAFSLGIDYKESRVQRARERADNIDGCGFVKWDINSANVTKLPEVDVILFMTVHHHWEKASGLDTAEWMFQVVMDRCDVLVYEPPGDRPLLKNENGLLDPADSMEYYTGRLEALYGDAIDIRRAQMFEHTKEFKNERGDPVFIIDTTGFELDESATGSPDP</sequence>
<dbReference type="GO" id="GO:0008168">
    <property type="term" value="F:methyltransferase activity"/>
    <property type="evidence" value="ECO:0007669"/>
    <property type="project" value="UniProtKB-KW"/>
</dbReference>
<dbReference type="RefSeq" id="WP_220587252.1">
    <property type="nucleotide sequence ID" value="NZ_RKLQ01000001.1"/>
</dbReference>
<name>A0A8J7YCJ8_9EURY</name>
<comment type="caution">
    <text evidence="2">The sequence shown here is derived from an EMBL/GenBank/DDBJ whole genome shotgun (WGS) entry which is preliminary data.</text>
</comment>
<keyword evidence="3" id="KW-1185">Reference proteome</keyword>
<dbReference type="InterPro" id="IPR025714">
    <property type="entry name" value="Methyltranfer_dom"/>
</dbReference>
<dbReference type="Proteomes" id="UP000783863">
    <property type="component" value="Unassembled WGS sequence"/>
</dbReference>
<accession>A0A8J7YCJ8</accession>
<dbReference type="GO" id="GO:0032259">
    <property type="term" value="P:methylation"/>
    <property type="evidence" value="ECO:0007669"/>
    <property type="project" value="UniProtKB-KW"/>
</dbReference>
<evidence type="ECO:0000313" key="2">
    <source>
        <dbReference type="EMBL" id="MBX0303032.1"/>
    </source>
</evidence>
<evidence type="ECO:0000259" key="1">
    <source>
        <dbReference type="Pfam" id="PF13847"/>
    </source>
</evidence>
<keyword evidence="2" id="KW-0808">Transferase</keyword>
<protein>
    <submittedName>
        <fullName evidence="2">Class I SAM-dependent methyltransferase</fullName>
    </submittedName>
</protein>
<dbReference type="CDD" id="cd02440">
    <property type="entry name" value="AdoMet_MTases"/>
    <property type="match status" value="1"/>
</dbReference>
<feature type="domain" description="Methyltransferase" evidence="1">
    <location>
        <begin position="64"/>
        <end position="141"/>
    </location>
</feature>
<evidence type="ECO:0000313" key="3">
    <source>
        <dbReference type="Proteomes" id="UP000783863"/>
    </source>
</evidence>
<dbReference type="SUPFAM" id="SSF53335">
    <property type="entry name" value="S-adenosyl-L-methionine-dependent methyltransferases"/>
    <property type="match status" value="1"/>
</dbReference>
<dbReference type="InterPro" id="IPR029063">
    <property type="entry name" value="SAM-dependent_MTases_sf"/>
</dbReference>
<dbReference type="EMBL" id="RKLQ01000001">
    <property type="protein sequence ID" value="MBX0303032.1"/>
    <property type="molecule type" value="Genomic_DNA"/>
</dbReference>